<dbReference type="Proteomes" id="UP001141552">
    <property type="component" value="Unassembled WGS sequence"/>
</dbReference>
<reference evidence="1" key="1">
    <citation type="submission" date="2022-02" db="EMBL/GenBank/DDBJ databases">
        <authorList>
            <person name="Henning P.M."/>
            <person name="McCubbin A.G."/>
            <person name="Shore J.S."/>
        </authorList>
    </citation>
    <scope>NUCLEOTIDE SEQUENCE</scope>
    <source>
        <strain evidence="1">F60SS</strain>
        <tissue evidence="1">Leaves</tissue>
    </source>
</reference>
<accession>A0A9Q0F6W9</accession>
<organism evidence="1 2">
    <name type="scientific">Turnera subulata</name>
    <dbReference type="NCBI Taxonomy" id="218843"/>
    <lineage>
        <taxon>Eukaryota</taxon>
        <taxon>Viridiplantae</taxon>
        <taxon>Streptophyta</taxon>
        <taxon>Embryophyta</taxon>
        <taxon>Tracheophyta</taxon>
        <taxon>Spermatophyta</taxon>
        <taxon>Magnoliopsida</taxon>
        <taxon>eudicotyledons</taxon>
        <taxon>Gunneridae</taxon>
        <taxon>Pentapetalae</taxon>
        <taxon>rosids</taxon>
        <taxon>fabids</taxon>
        <taxon>Malpighiales</taxon>
        <taxon>Passifloraceae</taxon>
        <taxon>Turnera</taxon>
    </lineage>
</organism>
<sequence>MPITKLREVFADMDNCPSKITPLGGVSFIFRFQKIEDMRLFLENEPDVIDYLFRVFRVWQDGDCAYDRLCWTLFKGIPPHVWTWEFFQFVSKRVGVMIDWSLETKSMERLDVAEILILMPSKKFIDTVVNVTIGGIDCEIGIAESQYDPLDWDWSSFQPVNGDRVVDSTPAASDQVTPSTFNPIQIFQQSTMPPL</sequence>
<keyword evidence="2" id="KW-1185">Reference proteome</keyword>
<name>A0A9Q0F6W9_9ROSI</name>
<dbReference type="EMBL" id="JAKUCV010007056">
    <property type="protein sequence ID" value="KAJ4824932.1"/>
    <property type="molecule type" value="Genomic_DNA"/>
</dbReference>
<dbReference type="AlphaFoldDB" id="A0A9Q0F6W9"/>
<evidence type="ECO:0008006" key="3">
    <source>
        <dbReference type="Google" id="ProtNLM"/>
    </source>
</evidence>
<evidence type="ECO:0000313" key="1">
    <source>
        <dbReference type="EMBL" id="KAJ4824932.1"/>
    </source>
</evidence>
<dbReference type="PANTHER" id="PTHR34427">
    <property type="entry name" value="DUF4283 DOMAIN PROTEIN"/>
    <property type="match status" value="1"/>
</dbReference>
<proteinExistence type="predicted"/>
<gene>
    <name evidence="1" type="ORF">Tsubulata_024289</name>
</gene>
<dbReference type="PANTHER" id="PTHR34427:SF5">
    <property type="entry name" value="DUF4283 DOMAIN-CONTAINING PROTEIN"/>
    <property type="match status" value="1"/>
</dbReference>
<protein>
    <recommendedName>
        <fullName evidence="3">DUF4283 domain-containing protein</fullName>
    </recommendedName>
</protein>
<evidence type="ECO:0000313" key="2">
    <source>
        <dbReference type="Proteomes" id="UP001141552"/>
    </source>
</evidence>
<reference evidence="1" key="2">
    <citation type="journal article" date="2023" name="Plants (Basel)">
        <title>Annotation of the Turnera subulata (Passifloraceae) Draft Genome Reveals the S-Locus Evolved after the Divergence of Turneroideae from Passifloroideae in a Stepwise Manner.</title>
        <authorList>
            <person name="Henning P.M."/>
            <person name="Roalson E.H."/>
            <person name="Mir W."/>
            <person name="McCubbin A.G."/>
            <person name="Shore J.S."/>
        </authorList>
    </citation>
    <scope>NUCLEOTIDE SEQUENCE</scope>
    <source>
        <strain evidence="1">F60SS</strain>
    </source>
</reference>
<comment type="caution">
    <text evidence="1">The sequence shown here is derived from an EMBL/GenBank/DDBJ whole genome shotgun (WGS) entry which is preliminary data.</text>
</comment>